<dbReference type="InterPro" id="IPR025558">
    <property type="entry name" value="DUF4283"/>
</dbReference>
<gene>
    <name evidence="4" type="primary">LOC140021256</name>
</gene>
<proteinExistence type="predicted"/>
<evidence type="ECO:0000313" key="3">
    <source>
        <dbReference type="Proteomes" id="UP001652660"/>
    </source>
</evidence>
<reference evidence="4" key="1">
    <citation type="submission" date="2025-08" db="UniProtKB">
        <authorList>
            <consortium name="RefSeq"/>
        </authorList>
    </citation>
    <scope>IDENTIFICATION</scope>
    <source>
        <tissue evidence="4">Leaves</tissue>
    </source>
</reference>
<dbReference type="Pfam" id="PF14111">
    <property type="entry name" value="DUF4283"/>
    <property type="match status" value="1"/>
</dbReference>
<dbReference type="Proteomes" id="UP001652660">
    <property type="component" value="Chromosome 11e"/>
</dbReference>
<evidence type="ECO:0000259" key="1">
    <source>
        <dbReference type="Pfam" id="PF14111"/>
    </source>
</evidence>
<dbReference type="InterPro" id="IPR040256">
    <property type="entry name" value="At4g02000-like"/>
</dbReference>
<dbReference type="PANTHER" id="PTHR31286">
    <property type="entry name" value="GLYCINE-RICH CELL WALL STRUCTURAL PROTEIN 1.8-LIKE"/>
    <property type="match status" value="1"/>
</dbReference>
<keyword evidence="3" id="KW-1185">Reference proteome</keyword>
<evidence type="ECO:0008006" key="5">
    <source>
        <dbReference type="Google" id="ProtNLM"/>
    </source>
</evidence>
<feature type="domain" description="DUF4283" evidence="1">
    <location>
        <begin position="34"/>
        <end position="114"/>
    </location>
</feature>
<protein>
    <recommendedName>
        <fullName evidence="5">DUF4283 domain-containing protein</fullName>
    </recommendedName>
</protein>
<dbReference type="GeneID" id="140021256"/>
<dbReference type="InterPro" id="IPR025836">
    <property type="entry name" value="Zn_knuckle_CX2CX4HX4C"/>
</dbReference>
<dbReference type="PANTHER" id="PTHR31286:SF178">
    <property type="entry name" value="DUF4283 DOMAIN-CONTAINING PROTEIN"/>
    <property type="match status" value="1"/>
</dbReference>
<feature type="domain" description="Zinc knuckle CX2CX4HX4C" evidence="2">
    <location>
        <begin position="162"/>
        <end position="203"/>
    </location>
</feature>
<evidence type="ECO:0000259" key="2">
    <source>
        <dbReference type="Pfam" id="PF14392"/>
    </source>
</evidence>
<accession>A0ABM4W8L5</accession>
<sequence>MAEELADTIRKFAFSDKELEGTDLGGEEIDIGIQECQLSLVGRIKGEKVANFVGVKNFVTTAWGYPRNLRIIELGPNMFQFYVPNREDRDRIVGGIEYDTSAFDLAPLWVQVWNLPVHWITKEARRKIGAIIQEVKDVLVPQVGGKKGRHLKLLVVLDTSLPLLRGTTVKVNGALKWLNFRYERCLDFYFKCGIVGHGEKSCKAIIQISRGKQEHQYGPWMRANIGKSLRRRNIRTSTTLRRTIGALKMGRWYCQTQRLRTMWNKAIRTR</sequence>
<dbReference type="Pfam" id="PF14392">
    <property type="entry name" value="zf-CCHC_4"/>
    <property type="match status" value="1"/>
</dbReference>
<name>A0ABM4W8L5_COFAR</name>
<dbReference type="RefSeq" id="XP_071928123.1">
    <property type="nucleotide sequence ID" value="XM_072072022.1"/>
</dbReference>
<evidence type="ECO:0000313" key="4">
    <source>
        <dbReference type="RefSeq" id="XP_071928123.1"/>
    </source>
</evidence>
<organism evidence="3 4">
    <name type="scientific">Coffea arabica</name>
    <name type="common">Arabian coffee</name>
    <dbReference type="NCBI Taxonomy" id="13443"/>
    <lineage>
        <taxon>Eukaryota</taxon>
        <taxon>Viridiplantae</taxon>
        <taxon>Streptophyta</taxon>
        <taxon>Embryophyta</taxon>
        <taxon>Tracheophyta</taxon>
        <taxon>Spermatophyta</taxon>
        <taxon>Magnoliopsida</taxon>
        <taxon>eudicotyledons</taxon>
        <taxon>Gunneridae</taxon>
        <taxon>Pentapetalae</taxon>
        <taxon>asterids</taxon>
        <taxon>lamiids</taxon>
        <taxon>Gentianales</taxon>
        <taxon>Rubiaceae</taxon>
        <taxon>Ixoroideae</taxon>
        <taxon>Gardenieae complex</taxon>
        <taxon>Bertiereae - Coffeeae clade</taxon>
        <taxon>Coffeeae</taxon>
        <taxon>Coffea</taxon>
    </lineage>
</organism>